<sequence length="209" mass="23409">MSELHCLTALAQVQCKEAASPESCDNGLLKVCVESSISHLPSVHQIWARICAEELYIEIDTRQEPFADFSGLSPVTVSEADKLYNDLLSLRFPPIHQQQSSVPTIPELNNEPDDSRVEGETLEVKVDCRLLYEIQDSSGYDILHGIQVALHHRTETGFTHHSYLIDLPPEVAVEVFMILYELDDPEEALNLFSVCEFFDGVARIPLASL</sequence>
<organism evidence="1 2">
    <name type="scientific">Exidia glandulosa HHB12029</name>
    <dbReference type="NCBI Taxonomy" id="1314781"/>
    <lineage>
        <taxon>Eukaryota</taxon>
        <taxon>Fungi</taxon>
        <taxon>Dikarya</taxon>
        <taxon>Basidiomycota</taxon>
        <taxon>Agaricomycotina</taxon>
        <taxon>Agaricomycetes</taxon>
        <taxon>Auriculariales</taxon>
        <taxon>Exidiaceae</taxon>
        <taxon>Exidia</taxon>
    </lineage>
</organism>
<reference evidence="1 2" key="1">
    <citation type="journal article" date="2016" name="Mol. Biol. Evol.">
        <title>Comparative Genomics of Early-Diverging Mushroom-Forming Fungi Provides Insights into the Origins of Lignocellulose Decay Capabilities.</title>
        <authorList>
            <person name="Nagy L.G."/>
            <person name="Riley R."/>
            <person name="Tritt A."/>
            <person name="Adam C."/>
            <person name="Daum C."/>
            <person name="Floudas D."/>
            <person name="Sun H."/>
            <person name="Yadav J.S."/>
            <person name="Pangilinan J."/>
            <person name="Larsson K.H."/>
            <person name="Matsuura K."/>
            <person name="Barry K."/>
            <person name="Labutti K."/>
            <person name="Kuo R."/>
            <person name="Ohm R.A."/>
            <person name="Bhattacharya S.S."/>
            <person name="Shirouzu T."/>
            <person name="Yoshinaga Y."/>
            <person name="Martin F.M."/>
            <person name="Grigoriev I.V."/>
            <person name="Hibbett D.S."/>
        </authorList>
    </citation>
    <scope>NUCLEOTIDE SEQUENCE [LARGE SCALE GENOMIC DNA]</scope>
    <source>
        <strain evidence="1 2">HHB12029</strain>
    </source>
</reference>
<keyword evidence="2" id="KW-1185">Reference proteome</keyword>
<dbReference type="EMBL" id="KV425941">
    <property type="protein sequence ID" value="KZV96533.1"/>
    <property type="molecule type" value="Genomic_DNA"/>
</dbReference>
<evidence type="ECO:0000313" key="2">
    <source>
        <dbReference type="Proteomes" id="UP000077266"/>
    </source>
</evidence>
<dbReference type="AlphaFoldDB" id="A0A165KLJ4"/>
<protein>
    <submittedName>
        <fullName evidence="1">Uncharacterized protein</fullName>
    </submittedName>
</protein>
<gene>
    <name evidence="1" type="ORF">EXIGLDRAFT_732970</name>
</gene>
<name>A0A165KLJ4_EXIGL</name>
<evidence type="ECO:0000313" key="1">
    <source>
        <dbReference type="EMBL" id="KZV96533.1"/>
    </source>
</evidence>
<dbReference type="Proteomes" id="UP000077266">
    <property type="component" value="Unassembled WGS sequence"/>
</dbReference>
<dbReference type="InParanoid" id="A0A165KLJ4"/>
<accession>A0A165KLJ4</accession>
<proteinExistence type="predicted"/>